<protein>
    <submittedName>
        <fullName evidence="1">Uncharacterized protein</fullName>
    </submittedName>
</protein>
<proteinExistence type="predicted"/>
<sequence length="58" mass="6809">MLRYLFITTIIGVLSWSCQSKAENYRATKTQNDSLQNLRNLAYAKEAKEFCKSKKIQY</sequence>
<dbReference type="Proteomes" id="UP000609064">
    <property type="component" value="Unassembled WGS sequence"/>
</dbReference>
<dbReference type="EMBL" id="BMKK01000009">
    <property type="protein sequence ID" value="GGD71446.1"/>
    <property type="molecule type" value="Genomic_DNA"/>
</dbReference>
<accession>A0A916Z1G5</accession>
<gene>
    <name evidence="1" type="ORF">GCM10011514_39430</name>
</gene>
<organism evidence="1 2">
    <name type="scientific">Emticicia aquatilis</name>
    <dbReference type="NCBI Taxonomy" id="1537369"/>
    <lineage>
        <taxon>Bacteria</taxon>
        <taxon>Pseudomonadati</taxon>
        <taxon>Bacteroidota</taxon>
        <taxon>Cytophagia</taxon>
        <taxon>Cytophagales</taxon>
        <taxon>Leadbetterellaceae</taxon>
        <taxon>Emticicia</taxon>
    </lineage>
</organism>
<reference evidence="1" key="1">
    <citation type="journal article" date="2014" name="Int. J. Syst. Evol. Microbiol.">
        <title>Complete genome sequence of Corynebacterium casei LMG S-19264T (=DSM 44701T), isolated from a smear-ripened cheese.</title>
        <authorList>
            <consortium name="US DOE Joint Genome Institute (JGI-PGF)"/>
            <person name="Walter F."/>
            <person name="Albersmeier A."/>
            <person name="Kalinowski J."/>
            <person name="Ruckert C."/>
        </authorList>
    </citation>
    <scope>NUCLEOTIDE SEQUENCE</scope>
    <source>
        <strain evidence="1">CGMCC 1.15958</strain>
    </source>
</reference>
<comment type="caution">
    <text evidence="1">The sequence shown here is derived from an EMBL/GenBank/DDBJ whole genome shotgun (WGS) entry which is preliminary data.</text>
</comment>
<evidence type="ECO:0000313" key="2">
    <source>
        <dbReference type="Proteomes" id="UP000609064"/>
    </source>
</evidence>
<reference evidence="1" key="2">
    <citation type="submission" date="2020-09" db="EMBL/GenBank/DDBJ databases">
        <authorList>
            <person name="Sun Q."/>
            <person name="Zhou Y."/>
        </authorList>
    </citation>
    <scope>NUCLEOTIDE SEQUENCE</scope>
    <source>
        <strain evidence="1">CGMCC 1.15958</strain>
    </source>
</reference>
<name>A0A916Z1G5_9BACT</name>
<keyword evidence="2" id="KW-1185">Reference proteome</keyword>
<dbReference type="AlphaFoldDB" id="A0A916Z1G5"/>
<evidence type="ECO:0000313" key="1">
    <source>
        <dbReference type="EMBL" id="GGD71446.1"/>
    </source>
</evidence>